<organism evidence="1 2">
    <name type="scientific">Haematococcus lacustris</name>
    <name type="common">Green alga</name>
    <name type="synonym">Haematococcus pluvialis</name>
    <dbReference type="NCBI Taxonomy" id="44745"/>
    <lineage>
        <taxon>Eukaryota</taxon>
        <taxon>Viridiplantae</taxon>
        <taxon>Chlorophyta</taxon>
        <taxon>core chlorophytes</taxon>
        <taxon>Chlorophyceae</taxon>
        <taxon>CS clade</taxon>
        <taxon>Chlamydomonadales</taxon>
        <taxon>Haematococcaceae</taxon>
        <taxon>Haematococcus</taxon>
    </lineage>
</organism>
<dbReference type="AlphaFoldDB" id="A0A699ZRG2"/>
<keyword evidence="2" id="KW-1185">Reference proteome</keyword>
<name>A0A699ZRG2_HAELA</name>
<reference evidence="1 2" key="1">
    <citation type="submission" date="2020-02" db="EMBL/GenBank/DDBJ databases">
        <title>Draft genome sequence of Haematococcus lacustris strain NIES-144.</title>
        <authorList>
            <person name="Morimoto D."/>
            <person name="Nakagawa S."/>
            <person name="Yoshida T."/>
            <person name="Sawayama S."/>
        </authorList>
    </citation>
    <scope>NUCLEOTIDE SEQUENCE [LARGE SCALE GENOMIC DNA]</scope>
    <source>
        <strain evidence="1 2">NIES-144</strain>
    </source>
</reference>
<accession>A0A699ZRG2</accession>
<comment type="caution">
    <text evidence="1">The sequence shown here is derived from an EMBL/GenBank/DDBJ whole genome shotgun (WGS) entry which is preliminary data.</text>
</comment>
<proteinExistence type="predicted"/>
<dbReference type="EMBL" id="BLLF01002558">
    <property type="protein sequence ID" value="GFH24525.1"/>
    <property type="molecule type" value="Genomic_DNA"/>
</dbReference>
<evidence type="ECO:0000313" key="2">
    <source>
        <dbReference type="Proteomes" id="UP000485058"/>
    </source>
</evidence>
<sequence length="137" mass="15057">MSALERLELLRCAEGLLFRTPWAGQVSRLRLVQMLGGLREWTAGRELIAMRCARRWRVTADVAYTAEAGSLQGISVAHFKASCTNKGAHGLNMKSCKFSLLFWKVMANSGCSLMDLVVVHSKMKCMASSTTPSVVTC</sequence>
<gene>
    <name evidence="1" type="ORF">HaLaN_22335</name>
</gene>
<evidence type="ECO:0000313" key="1">
    <source>
        <dbReference type="EMBL" id="GFH24525.1"/>
    </source>
</evidence>
<protein>
    <submittedName>
        <fullName evidence="1">Uncharacterized protein</fullName>
    </submittedName>
</protein>
<dbReference type="Proteomes" id="UP000485058">
    <property type="component" value="Unassembled WGS sequence"/>
</dbReference>